<evidence type="ECO:0000259" key="6">
    <source>
        <dbReference type="PROSITE" id="PS51462"/>
    </source>
</evidence>
<dbReference type="InterPro" id="IPR051325">
    <property type="entry name" value="Nudix_hydrolase_domain"/>
</dbReference>
<evidence type="ECO:0000256" key="1">
    <source>
        <dbReference type="ARBA" id="ARBA00005582"/>
    </source>
</evidence>
<dbReference type="PANTHER" id="PTHR21340">
    <property type="entry name" value="DIADENOSINE 5,5-P1,P4-TETRAPHOSPHATE PYROPHOSPHOHYDROLASE MUTT"/>
    <property type="match status" value="1"/>
</dbReference>
<sequence length="139" mass="16434">MKKEFSAGVIVYKLNEKNERMYLLLLYPRGYWDFAKGKLENQESNIEAAIRELKEETNLEANIDINFEYNLEYFFKDYKGQMVHKHVIFFTGQAISQDVVLSQEHLNFQWANFQDSLKQLTFENAKSALTKAEEFLKTS</sequence>
<dbReference type="InterPro" id="IPR015797">
    <property type="entry name" value="NUDIX_hydrolase-like_dom_sf"/>
</dbReference>
<evidence type="ECO:0000313" key="8">
    <source>
        <dbReference type="Proteomes" id="UP000018769"/>
    </source>
</evidence>
<keyword evidence="8" id="KW-1185">Reference proteome</keyword>
<dbReference type="PROSITE" id="PS00893">
    <property type="entry name" value="NUDIX_BOX"/>
    <property type="match status" value="1"/>
</dbReference>
<organism evidence="7 8">
    <name type="scientific">Candidatus Babela massiliensis</name>
    <dbReference type="NCBI Taxonomy" id="673862"/>
    <lineage>
        <taxon>Bacteria</taxon>
        <taxon>Candidatus Babelota</taxon>
        <taxon>Candidatus Babeliae</taxon>
        <taxon>Candidatus Babeliales</taxon>
        <taxon>Candidatus Babeliaceae</taxon>
        <taxon>Candidatus Babela</taxon>
    </lineage>
</organism>
<dbReference type="InterPro" id="IPR020084">
    <property type="entry name" value="NUDIX_hydrolase_CS"/>
</dbReference>
<dbReference type="GO" id="GO:0006754">
    <property type="term" value="P:ATP biosynthetic process"/>
    <property type="evidence" value="ECO:0007669"/>
    <property type="project" value="TreeGrafter"/>
</dbReference>
<proteinExistence type="inferred from homology"/>
<dbReference type="Proteomes" id="UP000018769">
    <property type="component" value="Chromosome I"/>
</dbReference>
<dbReference type="HOGENOM" id="CLU_037162_14_4_7"/>
<name>V6DGL5_9BACT</name>
<dbReference type="RefSeq" id="WP_023792356.1">
    <property type="nucleotide sequence ID" value="NC_023003.1"/>
</dbReference>
<evidence type="ECO:0000256" key="4">
    <source>
        <dbReference type="ARBA" id="ARBA00022801"/>
    </source>
</evidence>
<dbReference type="PANTHER" id="PTHR21340:SF0">
    <property type="entry name" value="BIS(5'-NUCLEOSYL)-TETRAPHOSPHATASE [ASYMMETRICAL]"/>
    <property type="match status" value="1"/>
</dbReference>
<accession>V6DGL5</accession>
<evidence type="ECO:0000256" key="3">
    <source>
        <dbReference type="ARBA" id="ARBA00022741"/>
    </source>
</evidence>
<dbReference type="EMBL" id="HG793133">
    <property type="protein sequence ID" value="CDK30742.1"/>
    <property type="molecule type" value="Genomic_DNA"/>
</dbReference>
<dbReference type="Gene3D" id="3.90.79.10">
    <property type="entry name" value="Nucleoside Triphosphate Pyrophosphohydrolase"/>
    <property type="match status" value="1"/>
</dbReference>
<dbReference type="eggNOG" id="COG0494">
    <property type="taxonomic scope" value="Bacteria"/>
</dbReference>
<dbReference type="OrthoDB" id="9816289at2"/>
<dbReference type="InterPro" id="IPR003565">
    <property type="entry name" value="Tetra_PHTase"/>
</dbReference>
<dbReference type="CDD" id="cd03428">
    <property type="entry name" value="NUDIX_Ap4A_Nudt2"/>
    <property type="match status" value="1"/>
</dbReference>
<dbReference type="GO" id="GO:0004081">
    <property type="term" value="F:bis(5'-nucleosyl)-tetraphosphatase (asymmetrical) activity"/>
    <property type="evidence" value="ECO:0007669"/>
    <property type="project" value="TreeGrafter"/>
</dbReference>
<dbReference type="PROSITE" id="PS51462">
    <property type="entry name" value="NUDIX"/>
    <property type="match status" value="1"/>
</dbReference>
<dbReference type="AlphaFoldDB" id="V6DGL5"/>
<comment type="similarity">
    <text evidence="1">Belongs to the Nudix hydrolase family.</text>
</comment>
<protein>
    <recommendedName>
        <fullName evidence="2">Bis(5'-nucleosyl)-tetraphosphatase [asymmetrical]</fullName>
    </recommendedName>
    <alternativeName>
        <fullName evidence="5">Diadenosine 5',5'''-P1,P4-tetraphosphate asymmetrical hydrolase</fullName>
    </alternativeName>
</protein>
<dbReference type="GO" id="GO:0006167">
    <property type="term" value="P:AMP biosynthetic process"/>
    <property type="evidence" value="ECO:0007669"/>
    <property type="project" value="TreeGrafter"/>
</dbReference>
<dbReference type="KEGG" id="dpb:BABL1_gene_273"/>
<evidence type="ECO:0000256" key="5">
    <source>
        <dbReference type="ARBA" id="ARBA00032644"/>
    </source>
</evidence>
<dbReference type="PATRIC" id="fig|673862.3.peg.630"/>
<evidence type="ECO:0000256" key="2">
    <source>
        <dbReference type="ARBA" id="ARBA00018911"/>
    </source>
</evidence>
<dbReference type="InterPro" id="IPR000086">
    <property type="entry name" value="NUDIX_hydrolase_dom"/>
</dbReference>
<feature type="domain" description="Nudix hydrolase" evidence="6">
    <location>
        <begin position="2"/>
        <end position="133"/>
    </location>
</feature>
<dbReference type="GO" id="GO:0000166">
    <property type="term" value="F:nucleotide binding"/>
    <property type="evidence" value="ECO:0007669"/>
    <property type="project" value="UniProtKB-KW"/>
</dbReference>
<dbReference type="Pfam" id="PF00293">
    <property type="entry name" value="NUDIX"/>
    <property type="match status" value="1"/>
</dbReference>
<gene>
    <name evidence="7" type="ORF">BABL1_gene_273</name>
</gene>
<reference evidence="7 8" key="1">
    <citation type="journal article" date="2015" name="Biol. Direct">
        <title>Babela massiliensis, a representative of a widespread bacterial phylum with unusual adaptations to parasitism in amoebae.</title>
        <authorList>
            <person name="Pagnier I."/>
            <person name="Yutin N."/>
            <person name="Croce O."/>
            <person name="Makarova K.S."/>
            <person name="Wolf Y.I."/>
            <person name="Benamar S."/>
            <person name="Raoult D."/>
            <person name="Koonin E.V."/>
            <person name="La Scola B."/>
        </authorList>
    </citation>
    <scope>NUCLEOTIDE SEQUENCE [LARGE SCALE GENOMIC DNA]</scope>
    <source>
        <strain evidence="8">BABL1</strain>
    </source>
</reference>
<keyword evidence="3" id="KW-0547">Nucleotide-binding</keyword>
<dbReference type="STRING" id="673862.BABL1_gene_273"/>
<evidence type="ECO:0000313" key="7">
    <source>
        <dbReference type="EMBL" id="CDK30742.1"/>
    </source>
</evidence>
<keyword evidence="4 7" id="KW-0378">Hydrolase</keyword>
<dbReference type="SUPFAM" id="SSF55811">
    <property type="entry name" value="Nudix"/>
    <property type="match status" value="1"/>
</dbReference>